<evidence type="ECO:0000313" key="4">
    <source>
        <dbReference type="Proteomes" id="UP000192257"/>
    </source>
</evidence>
<dbReference type="PANTHER" id="PTHR19446">
    <property type="entry name" value="REVERSE TRANSCRIPTASES"/>
    <property type="match status" value="1"/>
</dbReference>
<feature type="compositionally biased region" description="Low complexity" evidence="1">
    <location>
        <begin position="133"/>
        <end position="144"/>
    </location>
</feature>
<organism evidence="3 4">
    <name type="scientific">Trypanosoma theileri</name>
    <dbReference type="NCBI Taxonomy" id="67003"/>
    <lineage>
        <taxon>Eukaryota</taxon>
        <taxon>Discoba</taxon>
        <taxon>Euglenozoa</taxon>
        <taxon>Kinetoplastea</taxon>
        <taxon>Metakinetoplastina</taxon>
        <taxon>Trypanosomatida</taxon>
        <taxon>Trypanosomatidae</taxon>
        <taxon>Trypanosoma</taxon>
    </lineage>
</organism>
<evidence type="ECO:0000259" key="2">
    <source>
        <dbReference type="PROSITE" id="PS50878"/>
    </source>
</evidence>
<dbReference type="GeneID" id="39985381"/>
<dbReference type="InterPro" id="IPR000477">
    <property type="entry name" value="RT_dom"/>
</dbReference>
<proteinExistence type="predicted"/>
<protein>
    <submittedName>
        <fullName evidence="3">L1Tco protein</fullName>
    </submittedName>
</protein>
<evidence type="ECO:0000256" key="1">
    <source>
        <dbReference type="SAM" id="MobiDB-lite"/>
    </source>
</evidence>
<feature type="compositionally biased region" description="Basic residues" evidence="1">
    <location>
        <begin position="120"/>
        <end position="132"/>
    </location>
</feature>
<feature type="domain" description="Reverse transcriptase" evidence="2">
    <location>
        <begin position="228"/>
        <end position="508"/>
    </location>
</feature>
<feature type="region of interest" description="Disordered" evidence="1">
    <location>
        <begin position="110"/>
        <end position="144"/>
    </location>
</feature>
<dbReference type="PROSITE" id="PS50878">
    <property type="entry name" value="RT_POL"/>
    <property type="match status" value="1"/>
</dbReference>
<dbReference type="SUPFAM" id="SSF56672">
    <property type="entry name" value="DNA/RNA polymerases"/>
    <property type="match status" value="1"/>
</dbReference>
<dbReference type="VEuPathDB" id="TriTrypDB:TM35_000141560"/>
<dbReference type="InterPro" id="IPR043502">
    <property type="entry name" value="DNA/RNA_pol_sf"/>
</dbReference>
<dbReference type="EMBL" id="NBCO01000014">
    <property type="protein sequence ID" value="ORC88945.1"/>
    <property type="molecule type" value="Genomic_DNA"/>
</dbReference>
<dbReference type="OrthoDB" id="278217at2759"/>
<dbReference type="STRING" id="67003.A0A1X0NW70"/>
<comment type="caution">
    <text evidence="3">The sequence shown here is derived from an EMBL/GenBank/DDBJ whole genome shotgun (WGS) entry which is preliminary data.</text>
</comment>
<dbReference type="Pfam" id="PF00078">
    <property type="entry name" value="RVT_1"/>
    <property type="match status" value="1"/>
</dbReference>
<dbReference type="Proteomes" id="UP000192257">
    <property type="component" value="Unassembled WGS sequence"/>
</dbReference>
<keyword evidence="4" id="KW-1185">Reference proteome</keyword>
<accession>A0A1X0NW70</accession>
<gene>
    <name evidence="3" type="ORF">TM35_000141560</name>
</gene>
<dbReference type="AlphaFoldDB" id="A0A1X0NW70"/>
<reference evidence="3 4" key="1">
    <citation type="submission" date="2017-03" db="EMBL/GenBank/DDBJ databases">
        <title>An alternative strategy for trypanosome survival in the mammalian bloodstream revealed through genome and transcriptome analysis of the ubiquitous bovine parasite Trypanosoma (Megatrypanum) theileri.</title>
        <authorList>
            <person name="Kelly S."/>
            <person name="Ivens A."/>
            <person name="Mott A."/>
            <person name="O'Neill E."/>
            <person name="Emms D."/>
            <person name="Macleod O."/>
            <person name="Voorheis P."/>
            <person name="Matthews J."/>
            <person name="Matthews K."/>
            <person name="Carrington M."/>
        </authorList>
    </citation>
    <scope>NUCLEOTIDE SEQUENCE [LARGE SCALE GENOMIC DNA]</scope>
    <source>
        <strain evidence="3">Edinburgh</strain>
    </source>
</reference>
<name>A0A1X0NW70_9TRYP</name>
<evidence type="ECO:0000313" key="3">
    <source>
        <dbReference type="EMBL" id="ORC88945.1"/>
    </source>
</evidence>
<dbReference type="RefSeq" id="XP_028883011.1">
    <property type="nucleotide sequence ID" value="XM_029025601.1"/>
</dbReference>
<sequence>MFKEGPTVWDKDINQAEHNANLLKTRYLNLPTLENQAAMQQATMHCLEAIRSKLTRTFHHRLSKLNPGDHLSWKYISACKRATPPSSQSIILSVGKKQLSTSRQTANALNRHFFPPSPRIKPHRFSRRRHGRGQQSPSSPSSLFSSLGFSLPSIGTQNSFFTSDADFLPTSSSSYSSPLDAPFRMAELLAAIRDTPSGKAPGPDEIYSEPLHHLSDNGRKFVLKCINQSWQTGIIPAQWRCATVVPLLKPGKAPENPSSYRPISLTSILCKVAEKMVLRRLLWVWTPHPHQYAYRSMHTTAMQLAHLVDTVEHNRNEYFDVRLNKRHANGVQIHYRPHRTLLILIDFSRAFDSINHRVLSERLAHIPGTNCRRWLRNLLCDRFARTRVGNTRSKKRNVSQGVPQGSVVGPYLFSLYVHPLLNLLNDSAEISADMYADDLSIIIKGQSREEAIPKVNLVLRQLHEWSIQNDLLVNPLKCEAVWFTMSTHTEDDRDPDDKHKLIYNGHEIPVSTMGSTHLPKLLGLPLDPRLSFNTAANAQSAATSTRIAQLKCVAHKSAGPRPHDMRTFVIGYGSSKLLYGRGLTWALSDDTAKNALMRTQASLARIVSGVPSTTDPESALLEANMMPLHIIALGARFALFERVRACHKDWYHPPPPEPPPRKGFRISPISRRDLYSFVDSLMMENGINQHSTREVRFFHTSIPPWSVHLASNVTFGLEV</sequence>
<dbReference type="CDD" id="cd01650">
    <property type="entry name" value="RT_nLTR_like"/>
    <property type="match status" value="1"/>
</dbReference>